<feature type="compositionally biased region" description="Basic and acidic residues" evidence="1">
    <location>
        <begin position="89"/>
        <end position="99"/>
    </location>
</feature>
<sequence>MLLFFLEANASIKGSLEGNKKYRKITLQFCRPLLVPFQIDRSAKHERGILLQFSLAAQARTTRKLLPPKSASFVPKSEDVKPAARNGRRSTEQFRRRAAIESTRNSSSSSSGVYKAKEIGGCCRGIHEIAMYRQGFRPPTPPSSSGSGFLSPASGGASPQGYRSPRHMSPYGSRSRPYDISPRSPRFQTCGDGGGWFGGSAGAHTPCRPHSASPSHLAPYSGGKSPGGAFYQQQPFKQPPSGGYQRYNQGSPRISTPFGTPHGKEKTLSNDDMENYYKPSMLEDPWAGLEPVSVTDVNQLFSLEQATHCGRKGRYFS</sequence>
<dbReference type="OrthoDB" id="6086265at2759"/>
<feature type="compositionally biased region" description="Low complexity" evidence="1">
    <location>
        <begin position="143"/>
        <end position="159"/>
    </location>
</feature>
<name>A0A6P9BKZ0_PANGU</name>
<dbReference type="InParanoid" id="A0A6P9BKZ0"/>
<reference evidence="3" key="1">
    <citation type="submission" date="2025-08" db="UniProtKB">
        <authorList>
            <consortium name="RefSeq"/>
        </authorList>
    </citation>
    <scope>IDENTIFICATION</scope>
    <source>
        <tissue evidence="3">Blood</tissue>
    </source>
</reference>
<dbReference type="Pfam" id="PF15502">
    <property type="entry name" value="MPLKIP"/>
    <property type="match status" value="1"/>
</dbReference>
<evidence type="ECO:0000313" key="2">
    <source>
        <dbReference type="Proteomes" id="UP001652622"/>
    </source>
</evidence>
<dbReference type="GO" id="GO:0030496">
    <property type="term" value="C:midbody"/>
    <property type="evidence" value="ECO:0007669"/>
    <property type="project" value="TreeGrafter"/>
</dbReference>
<keyword evidence="2" id="KW-1185">Reference proteome</keyword>
<dbReference type="GeneID" id="117664729"/>
<dbReference type="InterPro" id="IPR026618">
    <property type="entry name" value="MPLKIP-like_vertebrate"/>
</dbReference>
<dbReference type="AlphaFoldDB" id="A0A6P9BKZ0"/>
<gene>
    <name evidence="3" type="primary">MPLKIP</name>
</gene>
<dbReference type="GO" id="GO:0005634">
    <property type="term" value="C:nucleus"/>
    <property type="evidence" value="ECO:0007669"/>
    <property type="project" value="TreeGrafter"/>
</dbReference>
<proteinExistence type="predicted"/>
<organism evidence="2 3">
    <name type="scientific">Pantherophis guttatus</name>
    <name type="common">Corn snake</name>
    <name type="synonym">Elaphe guttata</name>
    <dbReference type="NCBI Taxonomy" id="94885"/>
    <lineage>
        <taxon>Eukaryota</taxon>
        <taxon>Metazoa</taxon>
        <taxon>Chordata</taxon>
        <taxon>Craniata</taxon>
        <taxon>Vertebrata</taxon>
        <taxon>Euteleostomi</taxon>
        <taxon>Lepidosauria</taxon>
        <taxon>Squamata</taxon>
        <taxon>Bifurcata</taxon>
        <taxon>Unidentata</taxon>
        <taxon>Episquamata</taxon>
        <taxon>Toxicofera</taxon>
        <taxon>Serpentes</taxon>
        <taxon>Colubroidea</taxon>
        <taxon>Colubridae</taxon>
        <taxon>Colubrinae</taxon>
        <taxon>Pantherophis</taxon>
    </lineage>
</organism>
<dbReference type="PANTHER" id="PTHR22446">
    <property type="entry name" value="M-PHASE-SPECIFIC PLK1-INTERACTING PROTEIN"/>
    <property type="match status" value="1"/>
</dbReference>
<dbReference type="InterPro" id="IPR028265">
    <property type="entry name" value="TTDN1/SICKLE"/>
</dbReference>
<feature type="region of interest" description="Disordered" evidence="1">
    <location>
        <begin position="205"/>
        <end position="272"/>
    </location>
</feature>
<accession>A0A6P9BKZ0</accession>
<protein>
    <submittedName>
        <fullName evidence="3">M-phase-specific PLK1-interacting protein</fullName>
    </submittedName>
</protein>
<feature type="compositionally biased region" description="Polar residues" evidence="1">
    <location>
        <begin position="246"/>
        <end position="258"/>
    </location>
</feature>
<dbReference type="PANTHER" id="PTHR22446:SF3">
    <property type="entry name" value="M-PHASE-SPECIFIC PLK1-INTERACTING PROTEIN"/>
    <property type="match status" value="1"/>
</dbReference>
<evidence type="ECO:0000256" key="1">
    <source>
        <dbReference type="SAM" id="MobiDB-lite"/>
    </source>
</evidence>
<evidence type="ECO:0000313" key="3">
    <source>
        <dbReference type="RefSeq" id="XP_034271917.2"/>
    </source>
</evidence>
<dbReference type="RefSeq" id="XP_034271917.2">
    <property type="nucleotide sequence ID" value="XM_034416026.2"/>
</dbReference>
<dbReference type="KEGG" id="pgut:117664729"/>
<dbReference type="GO" id="GO:0005813">
    <property type="term" value="C:centrosome"/>
    <property type="evidence" value="ECO:0007669"/>
    <property type="project" value="TreeGrafter"/>
</dbReference>
<dbReference type="Proteomes" id="UP001652622">
    <property type="component" value="Unplaced"/>
</dbReference>
<feature type="region of interest" description="Disordered" evidence="1">
    <location>
        <begin position="134"/>
        <end position="192"/>
    </location>
</feature>
<feature type="region of interest" description="Disordered" evidence="1">
    <location>
        <begin position="69"/>
        <end position="113"/>
    </location>
</feature>